<organism evidence="1 2">
    <name type="scientific">Saccharothrix variisporea</name>
    <dbReference type="NCBI Taxonomy" id="543527"/>
    <lineage>
        <taxon>Bacteria</taxon>
        <taxon>Bacillati</taxon>
        <taxon>Actinomycetota</taxon>
        <taxon>Actinomycetes</taxon>
        <taxon>Pseudonocardiales</taxon>
        <taxon>Pseudonocardiaceae</taxon>
        <taxon>Saccharothrix</taxon>
    </lineage>
</organism>
<name>A0A495X432_9PSEU</name>
<keyword evidence="2" id="KW-1185">Reference proteome</keyword>
<reference evidence="1 2" key="1">
    <citation type="submission" date="2018-10" db="EMBL/GenBank/DDBJ databases">
        <title>Sequencing the genomes of 1000 actinobacteria strains.</title>
        <authorList>
            <person name="Klenk H.-P."/>
        </authorList>
    </citation>
    <scope>NUCLEOTIDE SEQUENCE [LARGE SCALE GENOMIC DNA]</scope>
    <source>
        <strain evidence="1 2">DSM 43911</strain>
    </source>
</reference>
<evidence type="ECO:0000313" key="1">
    <source>
        <dbReference type="EMBL" id="RKT69021.1"/>
    </source>
</evidence>
<dbReference type="OrthoDB" id="3698479at2"/>
<dbReference type="RefSeq" id="WP_121220447.1">
    <property type="nucleotide sequence ID" value="NZ_JBIUBA010000050.1"/>
</dbReference>
<dbReference type="AlphaFoldDB" id="A0A495X432"/>
<comment type="caution">
    <text evidence="1">The sequence shown here is derived from an EMBL/GenBank/DDBJ whole genome shotgun (WGS) entry which is preliminary data.</text>
</comment>
<protein>
    <submittedName>
        <fullName evidence="1">Uncharacterized protein</fullName>
    </submittedName>
</protein>
<proteinExistence type="predicted"/>
<sequence>MAYSGFDHRLLDAFRRAGVSWTRTYVVQRVLRAVSGTSLFSRHVSALAGMASELPRTRVVLENFADTAQPRISLLRSLCEGTRAAVERGIGRWGPDAVLLDVRHVLDSVIADLDDQVRIPMGRRRELAREAAASVGALLPEVRRFLEATFTAVWDGPESWNTVAGLDLLSDELACLVAATDRDHDTLCRDLADLADRVGRADRLDARSVLDLLLPPPRRYRVAVVVHGATALSHLAVLDPTATTAALTEPERLGFGSVNRLRAFVREVPTHGAACLASCQVDAVDVPSAGRAARRTMSELLDQYMAGHRLVTLSLGDDVLVSDVDRQVRHLPPRRTTVKRADPLVPGWPRTLRNGLRMAHVARVTEAPLPAAALAWAALEACGLENRGDLAAALALQALRQQVVEAHQQLHQSATAVVRAARSRVEVLEQRSAALDRALDACPPDHPDYPPLRARADRARAELLAAQEHQRAADRDLTANLAVVNAYAKCDGFTRLHDLNTWVDVLLPARPTDPPALTAAREALAATLPHTSPLAAQQIADWSHRLADPTACAAWLQDCRQRMATFLDALYTARNLTFHSGQFRAEGDLVLGTGGSHVVDFSLEVLGNWYRNTPDPDTAAATIITELAQRHRSIQARLRKRTKPLHTLDVAHLTGPPPTDIWGRP</sequence>
<dbReference type="Proteomes" id="UP000272729">
    <property type="component" value="Unassembled WGS sequence"/>
</dbReference>
<accession>A0A495X432</accession>
<dbReference type="EMBL" id="RBXR01000001">
    <property type="protein sequence ID" value="RKT69021.1"/>
    <property type="molecule type" value="Genomic_DNA"/>
</dbReference>
<evidence type="ECO:0000313" key="2">
    <source>
        <dbReference type="Proteomes" id="UP000272729"/>
    </source>
</evidence>
<gene>
    <name evidence="1" type="ORF">DFJ66_2214</name>
</gene>